<organism evidence="5">
    <name type="scientific">Caldithrix abyssi</name>
    <dbReference type="NCBI Taxonomy" id="187145"/>
    <lineage>
        <taxon>Bacteria</taxon>
        <taxon>Pseudomonadati</taxon>
        <taxon>Calditrichota</taxon>
        <taxon>Calditrichia</taxon>
        <taxon>Calditrichales</taxon>
        <taxon>Calditrichaceae</taxon>
        <taxon>Caldithrix</taxon>
    </lineage>
</organism>
<evidence type="ECO:0000256" key="1">
    <source>
        <dbReference type="ARBA" id="ARBA00022737"/>
    </source>
</evidence>
<evidence type="ECO:0000256" key="2">
    <source>
        <dbReference type="ARBA" id="ARBA00022803"/>
    </source>
</evidence>
<dbReference type="InterPro" id="IPR011990">
    <property type="entry name" value="TPR-like_helical_dom_sf"/>
</dbReference>
<feature type="repeat" description="TPR" evidence="3">
    <location>
        <begin position="143"/>
        <end position="176"/>
    </location>
</feature>
<evidence type="ECO:0000259" key="4">
    <source>
        <dbReference type="PROSITE" id="PS51272"/>
    </source>
</evidence>
<proteinExistence type="predicted"/>
<dbReference type="Pfam" id="PF14559">
    <property type="entry name" value="TPR_19"/>
    <property type="match status" value="1"/>
</dbReference>
<dbReference type="Pfam" id="PF13432">
    <property type="entry name" value="TPR_16"/>
    <property type="match status" value="1"/>
</dbReference>
<dbReference type="InterPro" id="IPR019734">
    <property type="entry name" value="TPR_rpt"/>
</dbReference>
<dbReference type="PROSITE" id="PS50005">
    <property type="entry name" value="TPR"/>
    <property type="match status" value="2"/>
</dbReference>
<accession>A0A7V5UF17</accession>
<keyword evidence="2 3" id="KW-0802">TPR repeat</keyword>
<keyword evidence="1" id="KW-0677">Repeat</keyword>
<dbReference type="Gene3D" id="1.25.40.10">
    <property type="entry name" value="Tetratricopeptide repeat domain"/>
    <property type="match status" value="1"/>
</dbReference>
<dbReference type="EMBL" id="DROD01000443">
    <property type="protein sequence ID" value="HHJ52843.1"/>
    <property type="molecule type" value="Genomic_DNA"/>
</dbReference>
<dbReference type="PANTHER" id="PTHR45586:SF1">
    <property type="entry name" value="LIPOPOLYSACCHARIDE ASSEMBLY PROTEIN B"/>
    <property type="match status" value="1"/>
</dbReference>
<dbReference type="PROSITE" id="PS50293">
    <property type="entry name" value="TPR_REGION"/>
    <property type="match status" value="1"/>
</dbReference>
<evidence type="ECO:0000313" key="5">
    <source>
        <dbReference type="EMBL" id="HHJ52843.1"/>
    </source>
</evidence>
<protein>
    <submittedName>
        <fullName evidence="5">Tetratricopeptide repeat protein</fullName>
    </submittedName>
</protein>
<dbReference type="PANTHER" id="PTHR45586">
    <property type="entry name" value="TPR REPEAT-CONTAINING PROTEIN PA4667"/>
    <property type="match status" value="1"/>
</dbReference>
<evidence type="ECO:0000256" key="3">
    <source>
        <dbReference type="PROSITE-ProRule" id="PRU00339"/>
    </source>
</evidence>
<name>A0A7V5UF17_CALAY</name>
<feature type="repeat" description="TPR" evidence="3">
    <location>
        <begin position="69"/>
        <end position="102"/>
    </location>
</feature>
<dbReference type="InterPro" id="IPR051012">
    <property type="entry name" value="CellSynth/LPSAsmb/PSIAsmb"/>
</dbReference>
<dbReference type="SMART" id="SM00028">
    <property type="entry name" value="TPR"/>
    <property type="match status" value="3"/>
</dbReference>
<reference evidence="5" key="1">
    <citation type="journal article" date="2020" name="mSystems">
        <title>Genome- and Community-Level Interaction Insights into Carbon Utilization and Element Cycling Functions of Hydrothermarchaeota in Hydrothermal Sediment.</title>
        <authorList>
            <person name="Zhou Z."/>
            <person name="Liu Y."/>
            <person name="Xu W."/>
            <person name="Pan J."/>
            <person name="Luo Z.H."/>
            <person name="Li M."/>
        </authorList>
    </citation>
    <scope>NUCLEOTIDE SEQUENCE [LARGE SCALE GENOMIC DNA]</scope>
    <source>
        <strain evidence="5">HyVt-527</strain>
    </source>
</reference>
<gene>
    <name evidence="5" type="ORF">ENJ89_06585</name>
</gene>
<sequence>MMKKFTVLFLSVLLTGLLSSCIPFVTRDSQPVKPAIRNYRKGLTWLERGDYIQAEVLFKLALRDSVSFAPAYVGLARTYFLQGKYAKAERYVNKAIDYDPRNPVARFLRAKIFYRIGAYDFALNEMDFCLKNTCFSRQPNLVIPARLLMARINFRMGRFQQARDYYWQVLKAAPEHPQAVRGLRETERMLQLVSGKSALFRKIPGEPQVTRADMAVILKEELAELFPESADDSAAVKMPADADSSLPQYAAIKYVLQRGWLPVLPDSTFRPSDTVDRAEFVLFVRRVVRSLHDIPLPFDAQSPSFTDISPSDPLFPAVKTIFSLGCFSFPPEKKNFSPQKKFFPRRKISGLQAIRAIQCLKEKLEEALFPADADG</sequence>
<dbReference type="InterPro" id="IPR001119">
    <property type="entry name" value="SLH_dom"/>
</dbReference>
<dbReference type="PROSITE" id="PS51257">
    <property type="entry name" value="PROKAR_LIPOPROTEIN"/>
    <property type="match status" value="1"/>
</dbReference>
<dbReference type="SUPFAM" id="SSF48452">
    <property type="entry name" value="TPR-like"/>
    <property type="match status" value="1"/>
</dbReference>
<comment type="caution">
    <text evidence="5">The sequence shown here is derived from an EMBL/GenBank/DDBJ whole genome shotgun (WGS) entry which is preliminary data.</text>
</comment>
<dbReference type="Pfam" id="PF00395">
    <property type="entry name" value="SLH"/>
    <property type="match status" value="2"/>
</dbReference>
<dbReference type="Proteomes" id="UP000886124">
    <property type="component" value="Unassembled WGS sequence"/>
</dbReference>
<dbReference type="AlphaFoldDB" id="A0A7V5UF17"/>
<feature type="domain" description="SLH" evidence="4">
    <location>
        <begin position="235"/>
        <end position="298"/>
    </location>
</feature>
<dbReference type="PROSITE" id="PS51272">
    <property type="entry name" value="SLH"/>
    <property type="match status" value="1"/>
</dbReference>